<comment type="caution">
    <text evidence="3">The sequence shown here is derived from an EMBL/GenBank/DDBJ whole genome shotgun (WGS) entry which is preliminary data.</text>
</comment>
<dbReference type="AlphaFoldDB" id="A0A8J2SJC3"/>
<dbReference type="GO" id="GO:0016020">
    <property type="term" value="C:membrane"/>
    <property type="evidence" value="ECO:0007669"/>
    <property type="project" value="InterPro"/>
</dbReference>
<dbReference type="GO" id="GO:0005230">
    <property type="term" value="F:extracellular ligand-gated monoatomic ion channel activity"/>
    <property type="evidence" value="ECO:0007669"/>
    <property type="project" value="InterPro"/>
</dbReference>
<feature type="transmembrane region" description="Helical" evidence="2">
    <location>
        <begin position="363"/>
        <end position="382"/>
    </location>
</feature>
<sequence length="445" mass="49798">MASKVTPVEEDPPPQWTTFDGIDWSKRPEPETDTHVQVVLQFKTWEITKLEGKENLTWSGVLELYWTDARLDGCPRSHSLPENIWRPRMTGSVGFSLGEAEKGTKLPTFNDSRKEKTPDGGRISNGKLQLKATFELGNGGLNLSNHLKRFRAFPYDSTRVDVMVQFYTGHDEEPGSTGLDLQFNRPNVKTRLKDGACQHIDWLATRHCDDFALKAVGYALGSNHVNVWGNPAGSRPCLMLSLHIARTPAFYEQKGILPLYAVLVFGLLCYYALEPTDLPSRISIMAALFLTVFAIQWIAIERLPRLPFSTILDTVAQCAIGGLMMMLVGACASYKFAAPSNGFCAPGDCPGFKMEQARRVDRLTLIVVLVYVVGYAFLYGLVYQCMSINRQCGCFRPWTRGKSIGNTRFAPHAGTAWRLLTTEKWAELHENKFMGEGTPVDAKTW</sequence>
<feature type="transmembrane region" description="Helical" evidence="2">
    <location>
        <begin position="282"/>
        <end position="300"/>
    </location>
</feature>
<name>A0A8J2SJC3_9STRA</name>
<proteinExistence type="predicted"/>
<dbReference type="OrthoDB" id="189012at2759"/>
<accession>A0A8J2SJC3</accession>
<keyword evidence="2" id="KW-0812">Transmembrane</keyword>
<organism evidence="3 4">
    <name type="scientific">Pelagomonas calceolata</name>
    <dbReference type="NCBI Taxonomy" id="35677"/>
    <lineage>
        <taxon>Eukaryota</taxon>
        <taxon>Sar</taxon>
        <taxon>Stramenopiles</taxon>
        <taxon>Ochrophyta</taxon>
        <taxon>Pelagophyceae</taxon>
        <taxon>Pelagomonadales</taxon>
        <taxon>Pelagomonadaceae</taxon>
        <taxon>Pelagomonas</taxon>
    </lineage>
</organism>
<evidence type="ECO:0000313" key="3">
    <source>
        <dbReference type="EMBL" id="CAH0367609.1"/>
    </source>
</evidence>
<keyword evidence="2" id="KW-1133">Transmembrane helix</keyword>
<reference evidence="3" key="1">
    <citation type="submission" date="2021-11" db="EMBL/GenBank/DDBJ databases">
        <authorList>
            <consortium name="Genoscope - CEA"/>
            <person name="William W."/>
        </authorList>
    </citation>
    <scope>NUCLEOTIDE SEQUENCE</scope>
</reference>
<evidence type="ECO:0000256" key="1">
    <source>
        <dbReference type="SAM" id="MobiDB-lite"/>
    </source>
</evidence>
<feature type="region of interest" description="Disordered" evidence="1">
    <location>
        <begin position="1"/>
        <end position="30"/>
    </location>
</feature>
<evidence type="ECO:0008006" key="5">
    <source>
        <dbReference type="Google" id="ProtNLM"/>
    </source>
</evidence>
<dbReference type="InterPro" id="IPR036734">
    <property type="entry name" value="Neur_chan_lig-bd_sf"/>
</dbReference>
<keyword evidence="2" id="KW-0472">Membrane</keyword>
<dbReference type="Proteomes" id="UP000789595">
    <property type="component" value="Unassembled WGS sequence"/>
</dbReference>
<evidence type="ECO:0000256" key="2">
    <source>
        <dbReference type="SAM" id="Phobius"/>
    </source>
</evidence>
<keyword evidence="4" id="KW-1185">Reference proteome</keyword>
<dbReference type="Gene3D" id="2.70.170.10">
    <property type="entry name" value="Neurotransmitter-gated ion-channel ligand-binding domain"/>
    <property type="match status" value="1"/>
</dbReference>
<protein>
    <recommendedName>
        <fullName evidence="5">Neurotransmitter-gated ion-channel ligand-binding domain-containing protein</fullName>
    </recommendedName>
</protein>
<feature type="transmembrane region" description="Helical" evidence="2">
    <location>
        <begin position="306"/>
        <end position="328"/>
    </location>
</feature>
<feature type="region of interest" description="Disordered" evidence="1">
    <location>
        <begin position="104"/>
        <end position="124"/>
    </location>
</feature>
<evidence type="ECO:0000313" key="4">
    <source>
        <dbReference type="Proteomes" id="UP000789595"/>
    </source>
</evidence>
<gene>
    <name evidence="3" type="ORF">PECAL_2P06410</name>
</gene>
<dbReference type="EMBL" id="CAKKNE010000002">
    <property type="protein sequence ID" value="CAH0367609.1"/>
    <property type="molecule type" value="Genomic_DNA"/>
</dbReference>
<feature type="transmembrane region" description="Helical" evidence="2">
    <location>
        <begin position="255"/>
        <end position="273"/>
    </location>
</feature>